<name>A0ACB8YXX6_CICIN</name>
<protein>
    <submittedName>
        <fullName evidence="1">Uncharacterized protein</fullName>
    </submittedName>
</protein>
<evidence type="ECO:0000313" key="2">
    <source>
        <dbReference type="Proteomes" id="UP001055811"/>
    </source>
</evidence>
<sequence>MVCEPASSKYVMEGHTPWESQETTKMVETVVEEEVVGDNATSASTTFDVFENVDLVMSESIPSPDNLVDVDVVVGAFEKFESKDLVMGDFVPPSDQTSRSLLVPIHLLDDDQEDDADELKHPDMLPSDLIRLENFYWHCKPKLQTEDSMWDTRKMRSAKQLLGAVLGTLHVKPLTLKRYRRKDRAWRFKAISKHSREIIRKQQPCSSRIIGKPFDPGKLEEHWDNEGTENYASRDRKPTRCAGVDLGVRAPRFTHIRAAGIDRSVSFVNKMSFRLNHQFLQFPEGLDRSVEFASRRDALVGRRVLEATIIDRDILKDAGIWGEIEPFLHCTWTHGDASFTCRGWDRLMANQEDIVYTELLLEFLSTVCFAPRSTEALSRLGQPARAANAEVWAPLSNVFYEAGTSKESHLRDPLHRLMHRIVSTSIMHKEGARRCLART</sequence>
<dbReference type="EMBL" id="CM042017">
    <property type="protein sequence ID" value="KAI3690592.1"/>
    <property type="molecule type" value="Genomic_DNA"/>
</dbReference>
<accession>A0ACB8YXX6</accession>
<gene>
    <name evidence="1" type="ORF">L2E82_48716</name>
</gene>
<reference evidence="1 2" key="2">
    <citation type="journal article" date="2022" name="Mol. Ecol. Resour.">
        <title>The genomes of chicory, endive, great burdock and yacon provide insights into Asteraceae paleo-polyploidization history and plant inulin production.</title>
        <authorList>
            <person name="Fan W."/>
            <person name="Wang S."/>
            <person name="Wang H."/>
            <person name="Wang A."/>
            <person name="Jiang F."/>
            <person name="Liu H."/>
            <person name="Zhao H."/>
            <person name="Xu D."/>
            <person name="Zhang Y."/>
        </authorList>
    </citation>
    <scope>NUCLEOTIDE SEQUENCE [LARGE SCALE GENOMIC DNA]</scope>
    <source>
        <strain evidence="2">cv. Punajuju</strain>
        <tissue evidence="1">Leaves</tissue>
    </source>
</reference>
<organism evidence="1 2">
    <name type="scientific">Cichorium intybus</name>
    <name type="common">Chicory</name>
    <dbReference type="NCBI Taxonomy" id="13427"/>
    <lineage>
        <taxon>Eukaryota</taxon>
        <taxon>Viridiplantae</taxon>
        <taxon>Streptophyta</taxon>
        <taxon>Embryophyta</taxon>
        <taxon>Tracheophyta</taxon>
        <taxon>Spermatophyta</taxon>
        <taxon>Magnoliopsida</taxon>
        <taxon>eudicotyledons</taxon>
        <taxon>Gunneridae</taxon>
        <taxon>Pentapetalae</taxon>
        <taxon>asterids</taxon>
        <taxon>campanulids</taxon>
        <taxon>Asterales</taxon>
        <taxon>Asteraceae</taxon>
        <taxon>Cichorioideae</taxon>
        <taxon>Cichorieae</taxon>
        <taxon>Cichoriinae</taxon>
        <taxon>Cichorium</taxon>
    </lineage>
</organism>
<reference evidence="2" key="1">
    <citation type="journal article" date="2022" name="Mol. Ecol. Resour.">
        <title>The genomes of chicory, endive, great burdock and yacon provide insights into Asteraceae palaeo-polyploidization history and plant inulin production.</title>
        <authorList>
            <person name="Fan W."/>
            <person name="Wang S."/>
            <person name="Wang H."/>
            <person name="Wang A."/>
            <person name="Jiang F."/>
            <person name="Liu H."/>
            <person name="Zhao H."/>
            <person name="Xu D."/>
            <person name="Zhang Y."/>
        </authorList>
    </citation>
    <scope>NUCLEOTIDE SEQUENCE [LARGE SCALE GENOMIC DNA]</scope>
    <source>
        <strain evidence="2">cv. Punajuju</strain>
    </source>
</reference>
<comment type="caution">
    <text evidence="1">The sequence shown here is derived from an EMBL/GenBank/DDBJ whole genome shotgun (WGS) entry which is preliminary data.</text>
</comment>
<proteinExistence type="predicted"/>
<keyword evidence="2" id="KW-1185">Reference proteome</keyword>
<dbReference type="Proteomes" id="UP001055811">
    <property type="component" value="Linkage Group LG09"/>
</dbReference>
<evidence type="ECO:0000313" key="1">
    <source>
        <dbReference type="EMBL" id="KAI3690592.1"/>
    </source>
</evidence>